<dbReference type="PANTHER" id="PTHR44591">
    <property type="entry name" value="STRESS RESPONSE REGULATOR PROTEIN 1"/>
    <property type="match status" value="1"/>
</dbReference>
<dbReference type="EMBL" id="GU191797">
    <property type="protein sequence ID" value="ACZ28618.1"/>
    <property type="molecule type" value="Genomic_DNA"/>
</dbReference>
<feature type="domain" description="Response regulatory" evidence="3">
    <location>
        <begin position="136"/>
        <end position="254"/>
    </location>
</feature>
<dbReference type="PROSITE" id="PS50110">
    <property type="entry name" value="RESPONSE_REGULATORY"/>
    <property type="match status" value="1"/>
</dbReference>
<dbReference type="InterPro" id="IPR011006">
    <property type="entry name" value="CheY-like_superfamily"/>
</dbReference>
<evidence type="ECO:0000313" key="4">
    <source>
        <dbReference type="EMBL" id="ACZ28618.1"/>
    </source>
</evidence>
<dbReference type="SMART" id="SM00448">
    <property type="entry name" value="REC"/>
    <property type="match status" value="1"/>
</dbReference>
<name>E3T306_9ZZZZ</name>
<proteinExistence type="predicted"/>
<reference evidence="4" key="1">
    <citation type="journal article" date="2011" name="ISME J.">
        <title>Comparative metagenomics of microbial communities inhabiting deep-sea hydrothermal vent chimneys with contrasting chemistries.</title>
        <authorList>
            <person name="Xie W."/>
            <person name="Wang F."/>
            <person name="Guo L."/>
            <person name="Chen Z."/>
            <person name="Sievert S.M."/>
            <person name="Meng J."/>
            <person name="Huang G."/>
            <person name="Li Y."/>
            <person name="Yan Q."/>
            <person name="Wu S."/>
            <person name="Wang X."/>
            <person name="Chen S."/>
            <person name="He G."/>
            <person name="Xiao X."/>
            <person name="Xu A."/>
        </authorList>
    </citation>
    <scope>NUCLEOTIDE SEQUENCE</scope>
</reference>
<evidence type="ECO:0000259" key="3">
    <source>
        <dbReference type="PROSITE" id="PS50110"/>
    </source>
</evidence>
<evidence type="ECO:0000256" key="2">
    <source>
        <dbReference type="ARBA" id="ARBA00023012"/>
    </source>
</evidence>
<dbReference type="InterPro" id="IPR001789">
    <property type="entry name" value="Sig_transdc_resp-reg_receiver"/>
</dbReference>
<dbReference type="GO" id="GO:0000160">
    <property type="term" value="P:phosphorelay signal transduction system"/>
    <property type="evidence" value="ECO:0007669"/>
    <property type="project" value="UniProtKB-KW"/>
</dbReference>
<dbReference type="AlphaFoldDB" id="E3T306"/>
<evidence type="ECO:0000256" key="1">
    <source>
        <dbReference type="ARBA" id="ARBA00022553"/>
    </source>
</evidence>
<dbReference type="Gene3D" id="3.40.50.2300">
    <property type="match status" value="1"/>
</dbReference>
<dbReference type="InterPro" id="IPR050595">
    <property type="entry name" value="Bact_response_regulator"/>
</dbReference>
<dbReference type="PANTHER" id="PTHR44591:SF14">
    <property type="entry name" value="PROTEIN PILG"/>
    <property type="match status" value="1"/>
</dbReference>
<dbReference type="SUPFAM" id="SSF52172">
    <property type="entry name" value="CheY-like"/>
    <property type="match status" value="1"/>
</dbReference>
<organism evidence="4">
    <name type="scientific">uncultured organism</name>
    <dbReference type="NCBI Taxonomy" id="155900"/>
    <lineage>
        <taxon>unclassified sequences</taxon>
        <taxon>environmental samples</taxon>
    </lineage>
</organism>
<accession>E3T306</accession>
<keyword evidence="1" id="KW-0597">Phosphoprotein</keyword>
<dbReference type="CDD" id="cd17574">
    <property type="entry name" value="REC_OmpR"/>
    <property type="match status" value="1"/>
</dbReference>
<keyword evidence="2" id="KW-0902">Two-component regulatory system</keyword>
<dbReference type="Pfam" id="PF00072">
    <property type="entry name" value="Response_reg"/>
    <property type="match status" value="1"/>
</dbReference>
<sequence>MTQIKVVLSGFFESETNKFQQIFSFSQSRERSYTLSDVTPDMILVNVQNQEALDKSLAYTTQHPEITLVTIGRTHPENQSTFHIAPPYITSRVLRALDQIKIEVAIPDNKPTTTTTVEATTIEHDENRVEASNQYHVLVVDDSPSMQKMLEIELSQVELNINIDFADTGEEALEKTDKKHYDFIFLDIMMPGIDGYEGCKTIRKNPDEKKTPIIMLSSKTSPQDEVKGVIAECTMYLTKRIAQRKFQGAFRKLSKGWFTVAWVEDRQRV</sequence>
<protein>
    <submittedName>
        <fullName evidence="4">CheY subfamily protein</fullName>
    </submittedName>
</protein>